<evidence type="ECO:0008006" key="4">
    <source>
        <dbReference type="Google" id="ProtNLM"/>
    </source>
</evidence>
<sequence length="219" mass="24798">MRSLLLITSIISIIFLVSCVKDTTNVDEKNTHVVTEDSGKDSVLNTEISPSTEQNERQNSPDYLAKNESVLSESDIETAYEMCVNALTDYYKAVWNGTNIELDAFIENDNLKQYTLKKILSQYDVYKNVTENSVQDIVIGAWEAEFTNNEDGGFLYLKLPVEIIKSVGSYGEVTEFLVRNVNGKLVIVDWYTGAKDSYDFLTRGENLTIDNPKVWDKSE</sequence>
<evidence type="ECO:0000313" key="3">
    <source>
        <dbReference type="Proteomes" id="UP001056500"/>
    </source>
</evidence>
<dbReference type="EMBL" id="CP098755">
    <property type="protein sequence ID" value="USG64244.1"/>
    <property type="molecule type" value="Genomic_DNA"/>
</dbReference>
<evidence type="ECO:0000256" key="1">
    <source>
        <dbReference type="SAM" id="MobiDB-lite"/>
    </source>
</evidence>
<proteinExistence type="predicted"/>
<protein>
    <recommendedName>
        <fullName evidence="4">Lipoprotein</fullName>
    </recommendedName>
</protein>
<dbReference type="Proteomes" id="UP001056500">
    <property type="component" value="Chromosome"/>
</dbReference>
<keyword evidence="3" id="KW-1185">Reference proteome</keyword>
<name>A0ABY4WBX7_9BACL</name>
<gene>
    <name evidence="2" type="ORF">NDK47_19080</name>
</gene>
<feature type="compositionally biased region" description="Polar residues" evidence="1">
    <location>
        <begin position="43"/>
        <end position="60"/>
    </location>
</feature>
<reference evidence="2" key="1">
    <citation type="submission" date="2022-06" db="EMBL/GenBank/DDBJ databases">
        <title>Genome sequencing of Brevibacillus sp. BB3-R1.</title>
        <authorList>
            <person name="Heo J."/>
            <person name="Lee D."/>
            <person name="Won M."/>
            <person name="Han B.-H."/>
            <person name="Hong S.-B."/>
            <person name="Kwon S.-W."/>
        </authorList>
    </citation>
    <scope>NUCLEOTIDE SEQUENCE</scope>
    <source>
        <strain evidence="2">BB3-R1</strain>
    </source>
</reference>
<organism evidence="2 3">
    <name type="scientific">Brevibacillus ruminantium</name>
    <dbReference type="NCBI Taxonomy" id="2950604"/>
    <lineage>
        <taxon>Bacteria</taxon>
        <taxon>Bacillati</taxon>
        <taxon>Bacillota</taxon>
        <taxon>Bacilli</taxon>
        <taxon>Bacillales</taxon>
        <taxon>Paenibacillaceae</taxon>
        <taxon>Brevibacillus</taxon>
    </lineage>
</organism>
<evidence type="ECO:0000313" key="2">
    <source>
        <dbReference type="EMBL" id="USG64244.1"/>
    </source>
</evidence>
<feature type="region of interest" description="Disordered" evidence="1">
    <location>
        <begin position="36"/>
        <end position="60"/>
    </location>
</feature>
<accession>A0ABY4WBX7</accession>
<dbReference type="RefSeq" id="WP_251871359.1">
    <property type="nucleotide sequence ID" value="NZ_CP098755.1"/>
</dbReference>
<dbReference type="PROSITE" id="PS51257">
    <property type="entry name" value="PROKAR_LIPOPROTEIN"/>
    <property type="match status" value="1"/>
</dbReference>